<dbReference type="InterPro" id="IPR014182">
    <property type="entry name" value="ADH_Zn_typ-1"/>
</dbReference>
<reference evidence="4" key="1">
    <citation type="submission" date="2020-02" db="EMBL/GenBank/DDBJ databases">
        <authorList>
            <person name="Meier V. D."/>
        </authorList>
    </citation>
    <scope>NUCLEOTIDE SEQUENCE</scope>
    <source>
        <strain evidence="4">AVDCRST_MAG01</strain>
    </source>
</reference>
<dbReference type="InterPro" id="IPR013149">
    <property type="entry name" value="ADH-like_C"/>
</dbReference>
<dbReference type="Gene3D" id="3.40.50.720">
    <property type="entry name" value="NAD(P)-binding Rossmann-like Domain"/>
    <property type="match status" value="1"/>
</dbReference>
<gene>
    <name evidence="4" type="ORF">AVDCRST_MAG01-01-1571</name>
</gene>
<dbReference type="AlphaFoldDB" id="A0A6J4PCM6"/>
<dbReference type="InterPro" id="IPR013154">
    <property type="entry name" value="ADH-like_N"/>
</dbReference>
<evidence type="ECO:0000256" key="1">
    <source>
        <dbReference type="ARBA" id="ARBA00010371"/>
    </source>
</evidence>
<evidence type="ECO:0000313" key="4">
    <source>
        <dbReference type="EMBL" id="CAA9410330.1"/>
    </source>
</evidence>
<dbReference type="SMART" id="SM00829">
    <property type="entry name" value="PKS_ER"/>
    <property type="match status" value="1"/>
</dbReference>
<name>A0A6J4PCM6_9ACTN</name>
<comment type="similarity">
    <text evidence="1 2">Belongs to the zinc-containing alcohol dehydrogenase family. Quinone oxidoreductase subfamily.</text>
</comment>
<evidence type="ECO:0000259" key="3">
    <source>
        <dbReference type="SMART" id="SM00829"/>
    </source>
</evidence>
<dbReference type="Pfam" id="PF08240">
    <property type="entry name" value="ADH_N"/>
    <property type="match status" value="1"/>
</dbReference>
<dbReference type="PANTHER" id="PTHR43482:SF1">
    <property type="entry name" value="PROTEIN AST1-RELATED"/>
    <property type="match status" value="1"/>
</dbReference>
<keyword evidence="2 4" id="KW-0560">Oxidoreductase</keyword>
<dbReference type="PANTHER" id="PTHR43482">
    <property type="entry name" value="PROTEIN AST1-RELATED"/>
    <property type="match status" value="1"/>
</dbReference>
<keyword evidence="2" id="KW-0479">Metal-binding</keyword>
<dbReference type="EMBL" id="CADCUW010000230">
    <property type="protein sequence ID" value="CAA9410330.1"/>
    <property type="molecule type" value="Genomic_DNA"/>
</dbReference>
<dbReference type="Pfam" id="PF00107">
    <property type="entry name" value="ADH_zinc_N"/>
    <property type="match status" value="1"/>
</dbReference>
<accession>A0A6J4PCM6</accession>
<dbReference type="GO" id="GO:0008270">
    <property type="term" value="F:zinc ion binding"/>
    <property type="evidence" value="ECO:0007669"/>
    <property type="project" value="InterPro"/>
</dbReference>
<dbReference type="Gene3D" id="3.90.180.10">
    <property type="entry name" value="Medium-chain alcohol dehydrogenases, catalytic domain"/>
    <property type="match status" value="1"/>
</dbReference>
<dbReference type="CDD" id="cd08252">
    <property type="entry name" value="AL_MDR"/>
    <property type="match status" value="1"/>
</dbReference>
<dbReference type="InterPro" id="IPR020843">
    <property type="entry name" value="ER"/>
</dbReference>
<proteinExistence type="inferred from homology"/>
<sequence length="339" mass="36134">MKAVGLYRYLPVDDPESLVDVEVERPTPTGRDLLVRVGAVSVNPVDVKVRAPKDGAEEAAKVLGYDAAGVVEQVGEGCELFAPGDEVYYAGSIDRPGSNSEYHLVDERIVGKKPRTLGFGEAAALPLTGITAWEALFERLGVGRDGSDGGRTVLVIGGAGGVGSVAIQLAKTAGLTVVATASREESASWCRGLGADHIVDHREPLPGQLEALGFEGVDYILCCNSMDKHWEDMAEAIRPQGKICSIVEARKPLDLSPLVQKSATFAHEWMFTKAVFQTEDMVSQHELLGELADLVDVGSVRTTMTEKLAPIDAANLRAAHAKVETGRMVGKVVLEGFGR</sequence>
<dbReference type="NCBIfam" id="TIGR02817">
    <property type="entry name" value="adh_fam_1"/>
    <property type="match status" value="1"/>
</dbReference>
<dbReference type="InterPro" id="IPR036291">
    <property type="entry name" value="NAD(P)-bd_dom_sf"/>
</dbReference>
<dbReference type="InterPro" id="IPR011032">
    <property type="entry name" value="GroES-like_sf"/>
</dbReference>
<dbReference type="SUPFAM" id="SSF50129">
    <property type="entry name" value="GroES-like"/>
    <property type="match status" value="1"/>
</dbReference>
<evidence type="ECO:0000256" key="2">
    <source>
        <dbReference type="RuleBase" id="RU364000"/>
    </source>
</evidence>
<feature type="domain" description="Enoyl reductase (ER)" evidence="3">
    <location>
        <begin position="13"/>
        <end position="334"/>
    </location>
</feature>
<keyword evidence="4" id="KW-0456">Lyase</keyword>
<dbReference type="SUPFAM" id="SSF51735">
    <property type="entry name" value="NAD(P)-binding Rossmann-fold domains"/>
    <property type="match status" value="1"/>
</dbReference>
<dbReference type="GO" id="GO:0016829">
    <property type="term" value="F:lyase activity"/>
    <property type="evidence" value="ECO:0007669"/>
    <property type="project" value="UniProtKB-KW"/>
</dbReference>
<dbReference type="GO" id="GO:0016491">
    <property type="term" value="F:oxidoreductase activity"/>
    <property type="evidence" value="ECO:0007669"/>
    <property type="project" value="UniProtKB-KW"/>
</dbReference>
<dbReference type="InterPro" id="IPR052585">
    <property type="entry name" value="Lipid_raft_assoc_Zn_ADH"/>
</dbReference>
<organism evidence="4">
    <name type="scientific">uncultured Rubrobacteraceae bacterium</name>
    <dbReference type="NCBI Taxonomy" id="349277"/>
    <lineage>
        <taxon>Bacteria</taxon>
        <taxon>Bacillati</taxon>
        <taxon>Actinomycetota</taxon>
        <taxon>Rubrobacteria</taxon>
        <taxon>Rubrobacterales</taxon>
        <taxon>Rubrobacteraceae</taxon>
        <taxon>environmental samples</taxon>
    </lineage>
</organism>
<keyword evidence="2" id="KW-0862">Zinc</keyword>
<protein>
    <recommendedName>
        <fullName evidence="2">Zinc-type alcohol dehydrogenase-like protein</fullName>
    </recommendedName>
</protein>